<dbReference type="Proteomes" id="UP000232722">
    <property type="component" value="Unassembled WGS sequence"/>
</dbReference>
<evidence type="ECO:0000256" key="3">
    <source>
        <dbReference type="ARBA" id="ARBA00022679"/>
    </source>
</evidence>
<protein>
    <submittedName>
        <fullName evidence="5">Uncharacterized protein</fullName>
    </submittedName>
</protein>
<dbReference type="InterPro" id="IPR029044">
    <property type="entry name" value="Nucleotide-diphossugar_trans"/>
</dbReference>
<evidence type="ECO:0000256" key="2">
    <source>
        <dbReference type="ARBA" id="ARBA00022676"/>
    </source>
</evidence>
<keyword evidence="4" id="KW-0812">Transmembrane</keyword>
<dbReference type="Pfam" id="PF05637">
    <property type="entry name" value="Glyco_transf_34"/>
    <property type="match status" value="1"/>
</dbReference>
<dbReference type="EMBL" id="LLXJ01000438">
    <property type="protein sequence ID" value="PKC09694.1"/>
    <property type="molecule type" value="Genomic_DNA"/>
</dbReference>
<accession>A0A2N0PS75</accession>
<dbReference type="Gene3D" id="3.90.550.10">
    <property type="entry name" value="Spore Coat Polysaccharide Biosynthesis Protein SpsA, Chain A"/>
    <property type="match status" value="1"/>
</dbReference>
<dbReference type="InterPro" id="IPR008630">
    <property type="entry name" value="Glyco_trans_34"/>
</dbReference>
<dbReference type="VEuPathDB" id="FungiDB:FUN_015750"/>
<evidence type="ECO:0000313" key="6">
    <source>
        <dbReference type="Proteomes" id="UP000232722"/>
    </source>
</evidence>
<dbReference type="AlphaFoldDB" id="A0A2N0PS75"/>
<dbReference type="PANTHER" id="PTHR31306">
    <property type="entry name" value="ALPHA-1,6-MANNOSYLTRANSFERASE MNN11-RELATED"/>
    <property type="match status" value="1"/>
</dbReference>
<dbReference type="VEuPathDB" id="FungiDB:RhiirA1_519908"/>
<feature type="transmembrane region" description="Helical" evidence="4">
    <location>
        <begin position="18"/>
        <end position="37"/>
    </location>
</feature>
<comment type="caution">
    <text evidence="5">The sequence shown here is derived from an EMBL/GenBank/DDBJ whole genome shotgun (WGS) entry which is preliminary data.</text>
</comment>
<dbReference type="GO" id="GO:0016757">
    <property type="term" value="F:glycosyltransferase activity"/>
    <property type="evidence" value="ECO:0007669"/>
    <property type="project" value="UniProtKB-KW"/>
</dbReference>
<reference evidence="5 6" key="2">
    <citation type="submission" date="2017-09" db="EMBL/GenBank/DDBJ databases">
        <title>Extensive intraspecific genome diversity in a model arbuscular mycorrhizal fungus.</title>
        <authorList>
            <person name="Chen E.C."/>
            <person name="Morin E."/>
            <person name="Beaudet D."/>
            <person name="Noel J."/>
            <person name="Ndikumana S."/>
            <person name="Charron P."/>
            <person name="St-Onge C."/>
            <person name="Giorgi J."/>
            <person name="Grigoriev I.V."/>
            <person name="Roux C."/>
            <person name="Martin F.M."/>
            <person name="Corradi N."/>
        </authorList>
    </citation>
    <scope>NUCLEOTIDE SEQUENCE [LARGE SCALE GENOMIC DNA]</scope>
    <source>
        <strain evidence="5 6">A5</strain>
    </source>
</reference>
<evidence type="ECO:0000256" key="4">
    <source>
        <dbReference type="SAM" id="Phobius"/>
    </source>
</evidence>
<proteinExistence type="inferred from homology"/>
<dbReference type="GO" id="GO:0000139">
    <property type="term" value="C:Golgi membrane"/>
    <property type="evidence" value="ECO:0007669"/>
    <property type="project" value="TreeGrafter"/>
</dbReference>
<organism evidence="5 6">
    <name type="scientific">Rhizophagus irregularis</name>
    <dbReference type="NCBI Taxonomy" id="588596"/>
    <lineage>
        <taxon>Eukaryota</taxon>
        <taxon>Fungi</taxon>
        <taxon>Fungi incertae sedis</taxon>
        <taxon>Mucoromycota</taxon>
        <taxon>Glomeromycotina</taxon>
        <taxon>Glomeromycetes</taxon>
        <taxon>Glomerales</taxon>
        <taxon>Glomeraceae</taxon>
        <taxon>Rhizophagus</taxon>
    </lineage>
</organism>
<evidence type="ECO:0000313" key="5">
    <source>
        <dbReference type="EMBL" id="PKC09694.1"/>
    </source>
</evidence>
<keyword evidence="2" id="KW-0328">Glycosyltransferase</keyword>
<gene>
    <name evidence="5" type="ORF">RhiirA5_499040</name>
</gene>
<dbReference type="PANTHER" id="PTHR31306:SF4">
    <property type="entry name" value="ALPHA-1,2-GALACTOSYLTRANSFERASE"/>
    <property type="match status" value="1"/>
</dbReference>
<sequence>MGMKEQLNMKGQFHKIKLFPLLITTFVIFLFAIPYYINDYTDILSSSYDVNDNESTTTPLTNSPEQIMQNMSCPHYKIALFIFSEMEDLNQRMLMREELFGITDNIIPCMKQDTNVIYYKFFVRKLKKVNGKVLKLFTSEKMEYYHDIVEIDVEHSDDWHQTLLKYAQSLQEKCITFDHLILIDAFTMINLEKIQDKILSSKIENRLISNTRKMVWGSFDSNRTENMAVILGSSAIRPILENSNYKMNYTSLISSLYLYYYNNPNNIIPGDLIFINDPISIIEWPNSISSISCVDCIVAMGHIYQEWEIRNIIKEFNISTTLPCIARYDLKMYSNETVNKLRPNIAVITSSFLYKDNCMLEAAPLSAKNKREYAERHGYAFVARSTEYDQQYYRKRKPVWGKVDAVEKVLAYYEWLIWLDMDAFFANRSFSIEQLLEKCEKRAGGKKEFEKINFIVARPIGDNMINAGVFLIRNSDWARDFLRNGVQSRYDRANTGMREQQAMRDAIQLPNWKPNVLYLNRDDHTINTFPDRYIRGDFIVHYAPELGCPADPVLGLDIENGFLRICESSIIEKFLGTLVFADFESGKFCGLCKTPPSLTSGWVMVSKYNFETAYSMLQYSKR</sequence>
<dbReference type="GO" id="GO:0006487">
    <property type="term" value="P:protein N-linked glycosylation"/>
    <property type="evidence" value="ECO:0007669"/>
    <property type="project" value="TreeGrafter"/>
</dbReference>
<keyword evidence="3" id="KW-0808">Transferase</keyword>
<reference evidence="5 6" key="1">
    <citation type="submission" date="2016-04" db="EMBL/GenBank/DDBJ databases">
        <title>Genome analyses suggest a sexual origin of heterokaryosis in a supposedly ancient asexual fungus.</title>
        <authorList>
            <person name="Ropars J."/>
            <person name="Sedzielewska K."/>
            <person name="Noel J."/>
            <person name="Charron P."/>
            <person name="Farinelli L."/>
            <person name="Marton T."/>
            <person name="Kruger M."/>
            <person name="Pelin A."/>
            <person name="Brachmann A."/>
            <person name="Corradi N."/>
        </authorList>
    </citation>
    <scope>NUCLEOTIDE SEQUENCE [LARGE SCALE GENOMIC DNA]</scope>
    <source>
        <strain evidence="5 6">A5</strain>
    </source>
</reference>
<keyword evidence="4" id="KW-1133">Transmembrane helix</keyword>
<dbReference type="VEuPathDB" id="FungiDB:RhiirFUN_013746"/>
<evidence type="ECO:0000256" key="1">
    <source>
        <dbReference type="ARBA" id="ARBA00005664"/>
    </source>
</evidence>
<keyword evidence="4" id="KW-0472">Membrane</keyword>
<name>A0A2N0PS75_9GLOM</name>
<comment type="similarity">
    <text evidence="1">Belongs to the glycosyltransferase 34 family.</text>
</comment>